<dbReference type="AlphaFoldDB" id="A0ABD3P844"/>
<evidence type="ECO:0000256" key="2">
    <source>
        <dbReference type="ARBA" id="ARBA00007447"/>
    </source>
</evidence>
<keyword evidence="5" id="KW-0732">Signal</keyword>
<dbReference type="InterPro" id="IPR033121">
    <property type="entry name" value="PEPTIDASE_A1"/>
</dbReference>
<dbReference type="GO" id="GO:0008233">
    <property type="term" value="F:peptidase activity"/>
    <property type="evidence" value="ECO:0007669"/>
    <property type="project" value="UniProtKB-KW"/>
</dbReference>
<evidence type="ECO:0000256" key="8">
    <source>
        <dbReference type="ARBA" id="ARBA00023136"/>
    </source>
</evidence>
<keyword evidence="6" id="KW-0378">Hydrolase</keyword>
<organism evidence="11 12">
    <name type="scientific">Stephanodiscus triporus</name>
    <dbReference type="NCBI Taxonomy" id="2934178"/>
    <lineage>
        <taxon>Eukaryota</taxon>
        <taxon>Sar</taxon>
        <taxon>Stramenopiles</taxon>
        <taxon>Ochrophyta</taxon>
        <taxon>Bacillariophyta</taxon>
        <taxon>Coscinodiscophyceae</taxon>
        <taxon>Thalassiosirophycidae</taxon>
        <taxon>Stephanodiscales</taxon>
        <taxon>Stephanodiscaceae</taxon>
        <taxon>Stephanodiscus</taxon>
    </lineage>
</organism>
<accession>A0ABD3P844</accession>
<comment type="subcellular location">
    <subcellularLocation>
        <location evidence="1">Membrane</location>
    </subcellularLocation>
</comment>
<dbReference type="SUPFAM" id="SSF50630">
    <property type="entry name" value="Acid proteases"/>
    <property type="match status" value="1"/>
</dbReference>
<sequence length="589" mass="65397">MKFSRRMPRPTRRIGRISLILLVCGVFCIAFGWTYVLISFPTSLRTTSETSSFPVSAVGDNSQGIVSWNKARTLSPLESSHVGVADEQYEQNEFVANLSDRKNRHLSSTADDTTGGNPATDPSAENDKQHLFRWKPTPRTPPQVQPSRLNQTAPLTSLIYPLHAKSGTHHAYVYIGTPPQRQALIVDTGSRLTAFPCRPHCSDCGTHASEPFHLNASSSHAIVSCEECRLNQVNFHLEDDFSGDGIGGGKSGHGRNSLRGTNSQVVDKRQRRRALIPNSCINNQCGIDQKYTEGSSWKAFEVKDLFWLGLDETVPSLKEHDEFATPFVFGCQVSEKGLFKTQFADGIMGLSMYTQMLVGEFVRHGSISHESFSLCLNREGGHISLGGVGLAYDHPSEPEQQPVNRGRHLAPMKFTPFAKLNVWYYAVTVTSISVGTEVLPKSILRFVNDHKGTIVDSGTTDTFISHKVQKAFASAWEMITGKSYNNILQKYTYQQFTELPVITFELQGGVQWEIKPKAYMEAEDAQNKNETASRNDPSVPWEGTRKFTSRIYVDEPAGVVLGSNAMMDKEIYFDVANKMLGVAKATCLH</sequence>
<evidence type="ECO:0000313" key="12">
    <source>
        <dbReference type="Proteomes" id="UP001530315"/>
    </source>
</evidence>
<evidence type="ECO:0000313" key="11">
    <source>
        <dbReference type="EMBL" id="KAL3784118.1"/>
    </source>
</evidence>
<comment type="caution">
    <text evidence="11">The sequence shown here is derived from an EMBL/GenBank/DDBJ whole genome shotgun (WGS) entry which is preliminary data.</text>
</comment>
<dbReference type="Pfam" id="PF14543">
    <property type="entry name" value="TAXi_N"/>
    <property type="match status" value="1"/>
</dbReference>
<keyword evidence="12" id="KW-1185">Reference proteome</keyword>
<dbReference type="InterPro" id="IPR021109">
    <property type="entry name" value="Peptidase_aspartic_dom_sf"/>
</dbReference>
<keyword evidence="7" id="KW-1133">Transmembrane helix</keyword>
<keyword evidence="8" id="KW-0472">Membrane</keyword>
<reference evidence="11 12" key="1">
    <citation type="submission" date="2024-10" db="EMBL/GenBank/DDBJ databases">
        <title>Updated reference genomes for cyclostephanoid diatoms.</title>
        <authorList>
            <person name="Roberts W.R."/>
            <person name="Alverson A.J."/>
        </authorList>
    </citation>
    <scope>NUCLEOTIDE SEQUENCE [LARGE SCALE GENOMIC DNA]</scope>
    <source>
        <strain evidence="11 12">AJA276-08</strain>
    </source>
</reference>
<proteinExistence type="inferred from homology"/>
<evidence type="ECO:0000256" key="6">
    <source>
        <dbReference type="ARBA" id="ARBA00022801"/>
    </source>
</evidence>
<evidence type="ECO:0000256" key="1">
    <source>
        <dbReference type="ARBA" id="ARBA00004370"/>
    </source>
</evidence>
<evidence type="ECO:0000259" key="10">
    <source>
        <dbReference type="PROSITE" id="PS51767"/>
    </source>
</evidence>
<dbReference type="Pfam" id="PF14541">
    <property type="entry name" value="TAXi_C"/>
    <property type="match status" value="1"/>
</dbReference>
<dbReference type="PANTHER" id="PTHR13683:SF375">
    <property type="entry name" value="PEPTIDASE A1 DOMAIN-CONTAINING PROTEIN"/>
    <property type="match status" value="1"/>
</dbReference>
<protein>
    <recommendedName>
        <fullName evidence="10">Peptidase A1 domain-containing protein</fullName>
    </recommendedName>
</protein>
<dbReference type="Proteomes" id="UP001530315">
    <property type="component" value="Unassembled WGS sequence"/>
</dbReference>
<evidence type="ECO:0000256" key="5">
    <source>
        <dbReference type="ARBA" id="ARBA00022729"/>
    </source>
</evidence>
<evidence type="ECO:0000256" key="3">
    <source>
        <dbReference type="ARBA" id="ARBA00022670"/>
    </source>
</evidence>
<dbReference type="GO" id="GO:0016020">
    <property type="term" value="C:membrane"/>
    <property type="evidence" value="ECO:0007669"/>
    <property type="project" value="UniProtKB-SubCell"/>
</dbReference>
<feature type="region of interest" description="Disordered" evidence="9">
    <location>
        <begin position="100"/>
        <end position="128"/>
    </location>
</feature>
<dbReference type="EMBL" id="JALLAZ020000940">
    <property type="protein sequence ID" value="KAL3784118.1"/>
    <property type="molecule type" value="Genomic_DNA"/>
</dbReference>
<keyword evidence="3" id="KW-0645">Protease</keyword>
<evidence type="ECO:0000256" key="7">
    <source>
        <dbReference type="ARBA" id="ARBA00022989"/>
    </source>
</evidence>
<dbReference type="InterPro" id="IPR032799">
    <property type="entry name" value="TAXi_C"/>
</dbReference>
<gene>
    <name evidence="11" type="ORF">ACHAW5_008298</name>
</gene>
<dbReference type="GO" id="GO:0006508">
    <property type="term" value="P:proteolysis"/>
    <property type="evidence" value="ECO:0007669"/>
    <property type="project" value="UniProtKB-KW"/>
</dbReference>
<feature type="compositionally biased region" description="Polar residues" evidence="9">
    <location>
        <begin position="106"/>
        <end position="117"/>
    </location>
</feature>
<name>A0ABD3P844_9STRA</name>
<feature type="domain" description="Peptidase A1" evidence="10">
    <location>
        <begin position="169"/>
        <end position="583"/>
    </location>
</feature>
<comment type="similarity">
    <text evidence="2">Belongs to the peptidase A1 family.</text>
</comment>
<dbReference type="Gene3D" id="2.40.70.10">
    <property type="entry name" value="Acid Proteases"/>
    <property type="match status" value="3"/>
</dbReference>
<dbReference type="PROSITE" id="PS51767">
    <property type="entry name" value="PEPTIDASE_A1"/>
    <property type="match status" value="1"/>
</dbReference>
<evidence type="ECO:0000256" key="4">
    <source>
        <dbReference type="ARBA" id="ARBA00022692"/>
    </source>
</evidence>
<keyword evidence="4" id="KW-0812">Transmembrane</keyword>
<dbReference type="InterPro" id="IPR032861">
    <property type="entry name" value="TAXi_N"/>
</dbReference>
<dbReference type="InterPro" id="IPR001461">
    <property type="entry name" value="Aspartic_peptidase_A1"/>
</dbReference>
<dbReference type="PANTHER" id="PTHR13683">
    <property type="entry name" value="ASPARTYL PROTEASES"/>
    <property type="match status" value="1"/>
</dbReference>
<evidence type="ECO:0000256" key="9">
    <source>
        <dbReference type="SAM" id="MobiDB-lite"/>
    </source>
</evidence>